<gene>
    <name evidence="1" type="ORF">JQC72_04545</name>
</gene>
<protein>
    <submittedName>
        <fullName evidence="1">Immunity 8 family protein</fullName>
    </submittedName>
</protein>
<keyword evidence="2" id="KW-1185">Reference proteome</keyword>
<evidence type="ECO:0000313" key="1">
    <source>
        <dbReference type="EMBL" id="MBN2908791.1"/>
    </source>
</evidence>
<accession>A0ABS2WH07</accession>
<comment type="caution">
    <text evidence="1">The sequence shown here is derived from an EMBL/GenBank/DDBJ whole genome shotgun (WGS) entry which is preliminary data.</text>
</comment>
<dbReference type="Proteomes" id="UP001177120">
    <property type="component" value="Unassembled WGS sequence"/>
</dbReference>
<dbReference type="InterPro" id="IPR028964">
    <property type="entry name" value="Imm8"/>
</dbReference>
<name>A0ABS2WH07_9BACL</name>
<sequence>MKAEVKRIYSPDVLDLKSYTPQDRECFALQLQVMVGPKGMEGEESFDLTVCTPKWLLKQYNRDDIVVGRHHIIVFEYHYHKMIDFIKRLIESCEGDDWEEVAQKVSRYGMWEFEDYTGI</sequence>
<dbReference type="Pfam" id="PF15586">
    <property type="entry name" value="Imm8"/>
    <property type="match status" value="1"/>
</dbReference>
<evidence type="ECO:0000313" key="2">
    <source>
        <dbReference type="Proteomes" id="UP001177120"/>
    </source>
</evidence>
<reference evidence="1" key="1">
    <citation type="journal article" date="2024" name="Int. J. Syst. Evol. Microbiol.">
        <title>Polycladomyces zharkentensis sp. nov., a novel thermophilic cellulose- and starch-degrading member of the Bacillota from a geothermal aquifer in Kazakhstan.</title>
        <authorList>
            <person name="Mashzhan A."/>
            <person name="Kistaubayeva A."/>
            <person name="Javier-Lopez R."/>
            <person name="Bissenova U."/>
            <person name="Bissenbay A."/>
            <person name="Birkeland N.K."/>
        </authorList>
    </citation>
    <scope>NUCLEOTIDE SEQUENCE</scope>
    <source>
        <strain evidence="1">ZKZ2T</strain>
    </source>
</reference>
<dbReference type="RefSeq" id="WP_205493279.1">
    <property type="nucleotide sequence ID" value="NZ_JAFHAP010000005.1"/>
</dbReference>
<proteinExistence type="predicted"/>
<dbReference type="EMBL" id="JAFHAP010000005">
    <property type="protein sequence ID" value="MBN2908791.1"/>
    <property type="molecule type" value="Genomic_DNA"/>
</dbReference>
<organism evidence="1 2">
    <name type="scientific">Polycladomyces zharkentensis</name>
    <dbReference type="NCBI Taxonomy" id="2807616"/>
    <lineage>
        <taxon>Bacteria</taxon>
        <taxon>Bacillati</taxon>
        <taxon>Bacillota</taxon>
        <taxon>Bacilli</taxon>
        <taxon>Bacillales</taxon>
        <taxon>Thermoactinomycetaceae</taxon>
        <taxon>Polycladomyces</taxon>
    </lineage>
</organism>